<dbReference type="PANTHER" id="PTHR43442">
    <property type="entry name" value="GLUCONOKINASE-RELATED"/>
    <property type="match status" value="1"/>
</dbReference>
<dbReference type="GO" id="GO:0005737">
    <property type="term" value="C:cytoplasm"/>
    <property type="evidence" value="ECO:0007669"/>
    <property type="project" value="TreeGrafter"/>
</dbReference>
<organism evidence="11 12">
    <name type="scientific">Coprinellus micaceus</name>
    <name type="common">Glistening ink-cap mushroom</name>
    <name type="synonym">Coprinus micaceus</name>
    <dbReference type="NCBI Taxonomy" id="71717"/>
    <lineage>
        <taxon>Eukaryota</taxon>
        <taxon>Fungi</taxon>
        <taxon>Dikarya</taxon>
        <taxon>Basidiomycota</taxon>
        <taxon>Agaricomycotina</taxon>
        <taxon>Agaricomycetes</taxon>
        <taxon>Agaricomycetidae</taxon>
        <taxon>Agaricales</taxon>
        <taxon>Agaricineae</taxon>
        <taxon>Psathyrellaceae</taxon>
        <taxon>Coprinellus</taxon>
    </lineage>
</organism>
<evidence type="ECO:0000256" key="4">
    <source>
        <dbReference type="ARBA" id="ARBA00022679"/>
    </source>
</evidence>
<comment type="caution">
    <text evidence="11">The sequence shown here is derived from an EMBL/GenBank/DDBJ whole genome shotgun (WGS) entry which is preliminary data.</text>
</comment>
<gene>
    <name evidence="11" type="ORF">FA13DRAFT_1744773</name>
</gene>
<keyword evidence="12" id="KW-1185">Reference proteome</keyword>
<protein>
    <recommendedName>
        <fullName evidence="3 9">Gluconokinase</fullName>
        <ecNumber evidence="3 9">2.7.1.12</ecNumber>
    </recommendedName>
</protein>
<dbReference type="CDD" id="cd02021">
    <property type="entry name" value="GntK"/>
    <property type="match status" value="1"/>
</dbReference>
<evidence type="ECO:0000313" key="12">
    <source>
        <dbReference type="Proteomes" id="UP000298030"/>
    </source>
</evidence>
<dbReference type="PANTHER" id="PTHR43442:SF3">
    <property type="entry name" value="GLUCONOKINASE-RELATED"/>
    <property type="match status" value="1"/>
</dbReference>
<keyword evidence="5 9" id="KW-0547">Nucleotide-binding</keyword>
<feature type="region of interest" description="Disordered" evidence="10">
    <location>
        <begin position="121"/>
        <end position="173"/>
    </location>
</feature>
<dbReference type="OrthoDB" id="275177at2759"/>
<comment type="pathway">
    <text evidence="1 9">Carbohydrate acid metabolism; D-gluconate degradation.</text>
</comment>
<dbReference type="InterPro" id="IPR006001">
    <property type="entry name" value="Therm_gnt_kin"/>
</dbReference>
<dbReference type="NCBIfam" id="TIGR01313">
    <property type="entry name" value="therm_gnt_kin"/>
    <property type="match status" value="1"/>
</dbReference>
<evidence type="ECO:0000256" key="3">
    <source>
        <dbReference type="ARBA" id="ARBA00012054"/>
    </source>
</evidence>
<keyword evidence="6 9" id="KW-0418">Kinase</keyword>
<comment type="catalytic activity">
    <reaction evidence="8 9">
        <text>D-gluconate + ATP = 6-phospho-D-gluconate + ADP + H(+)</text>
        <dbReference type="Rhea" id="RHEA:19433"/>
        <dbReference type="ChEBI" id="CHEBI:15378"/>
        <dbReference type="ChEBI" id="CHEBI:18391"/>
        <dbReference type="ChEBI" id="CHEBI:30616"/>
        <dbReference type="ChEBI" id="CHEBI:58759"/>
        <dbReference type="ChEBI" id="CHEBI:456216"/>
        <dbReference type="EC" id="2.7.1.12"/>
    </reaction>
</comment>
<accession>A0A4Y7SC94</accession>
<evidence type="ECO:0000256" key="1">
    <source>
        <dbReference type="ARBA" id="ARBA00004875"/>
    </source>
</evidence>
<name>A0A4Y7SC94_COPMI</name>
<evidence type="ECO:0000256" key="9">
    <source>
        <dbReference type="RuleBase" id="RU363066"/>
    </source>
</evidence>
<dbReference type="InterPro" id="IPR027417">
    <property type="entry name" value="P-loop_NTPase"/>
</dbReference>
<evidence type="ECO:0000313" key="11">
    <source>
        <dbReference type="EMBL" id="TEB19047.1"/>
    </source>
</evidence>
<keyword evidence="7 9" id="KW-0067">ATP-binding</keyword>
<dbReference type="UniPathway" id="UPA00792"/>
<keyword evidence="4 9" id="KW-0808">Transferase</keyword>
<evidence type="ECO:0000256" key="5">
    <source>
        <dbReference type="ARBA" id="ARBA00022741"/>
    </source>
</evidence>
<reference evidence="11 12" key="1">
    <citation type="journal article" date="2019" name="Nat. Ecol. Evol.">
        <title>Megaphylogeny resolves global patterns of mushroom evolution.</title>
        <authorList>
            <person name="Varga T."/>
            <person name="Krizsan K."/>
            <person name="Foldi C."/>
            <person name="Dima B."/>
            <person name="Sanchez-Garcia M."/>
            <person name="Sanchez-Ramirez S."/>
            <person name="Szollosi G.J."/>
            <person name="Szarkandi J.G."/>
            <person name="Papp V."/>
            <person name="Albert L."/>
            <person name="Andreopoulos W."/>
            <person name="Angelini C."/>
            <person name="Antonin V."/>
            <person name="Barry K.W."/>
            <person name="Bougher N.L."/>
            <person name="Buchanan P."/>
            <person name="Buyck B."/>
            <person name="Bense V."/>
            <person name="Catcheside P."/>
            <person name="Chovatia M."/>
            <person name="Cooper J."/>
            <person name="Damon W."/>
            <person name="Desjardin D."/>
            <person name="Finy P."/>
            <person name="Geml J."/>
            <person name="Haridas S."/>
            <person name="Hughes K."/>
            <person name="Justo A."/>
            <person name="Karasinski D."/>
            <person name="Kautmanova I."/>
            <person name="Kiss B."/>
            <person name="Kocsube S."/>
            <person name="Kotiranta H."/>
            <person name="LaButti K.M."/>
            <person name="Lechner B.E."/>
            <person name="Liimatainen K."/>
            <person name="Lipzen A."/>
            <person name="Lukacs Z."/>
            <person name="Mihaltcheva S."/>
            <person name="Morgado L.N."/>
            <person name="Niskanen T."/>
            <person name="Noordeloos M.E."/>
            <person name="Ohm R.A."/>
            <person name="Ortiz-Santana B."/>
            <person name="Ovrebo C."/>
            <person name="Racz N."/>
            <person name="Riley R."/>
            <person name="Savchenko A."/>
            <person name="Shiryaev A."/>
            <person name="Soop K."/>
            <person name="Spirin V."/>
            <person name="Szebenyi C."/>
            <person name="Tomsovsky M."/>
            <person name="Tulloss R.E."/>
            <person name="Uehling J."/>
            <person name="Grigoriev I.V."/>
            <person name="Vagvolgyi C."/>
            <person name="Papp T."/>
            <person name="Martin F.M."/>
            <person name="Miettinen O."/>
            <person name="Hibbett D.S."/>
            <person name="Nagy L.G."/>
        </authorList>
    </citation>
    <scope>NUCLEOTIDE SEQUENCE [LARGE SCALE GENOMIC DNA]</scope>
    <source>
        <strain evidence="11 12">FP101781</strain>
    </source>
</reference>
<evidence type="ECO:0000256" key="6">
    <source>
        <dbReference type="ARBA" id="ARBA00022777"/>
    </source>
</evidence>
<evidence type="ECO:0000256" key="2">
    <source>
        <dbReference type="ARBA" id="ARBA00008420"/>
    </source>
</evidence>
<comment type="similarity">
    <text evidence="2 9">Belongs to the gluconokinase GntK/GntV family.</text>
</comment>
<proteinExistence type="inferred from homology"/>
<evidence type="ECO:0000256" key="7">
    <source>
        <dbReference type="ARBA" id="ARBA00022840"/>
    </source>
</evidence>
<dbReference type="EC" id="2.7.1.12" evidence="3 9"/>
<dbReference type="EMBL" id="QPFP01000209">
    <property type="protein sequence ID" value="TEB19047.1"/>
    <property type="molecule type" value="Genomic_DNA"/>
</dbReference>
<dbReference type="GO" id="GO:0005975">
    <property type="term" value="P:carbohydrate metabolic process"/>
    <property type="evidence" value="ECO:0007669"/>
    <property type="project" value="InterPro"/>
</dbReference>
<evidence type="ECO:0000256" key="10">
    <source>
        <dbReference type="SAM" id="MobiDB-lite"/>
    </source>
</evidence>
<feature type="compositionally biased region" description="Low complexity" evidence="10">
    <location>
        <begin position="144"/>
        <end position="165"/>
    </location>
</feature>
<dbReference type="GO" id="GO:0005524">
    <property type="term" value="F:ATP binding"/>
    <property type="evidence" value="ECO:0007669"/>
    <property type="project" value="UniProtKB-KW"/>
</dbReference>
<dbReference type="Gene3D" id="3.40.50.300">
    <property type="entry name" value="P-loop containing nucleotide triphosphate hydrolases"/>
    <property type="match status" value="1"/>
</dbReference>
<dbReference type="AlphaFoldDB" id="A0A4Y7SC94"/>
<dbReference type="SUPFAM" id="SSF52540">
    <property type="entry name" value="P-loop containing nucleoside triphosphate hydrolases"/>
    <property type="match status" value="1"/>
</dbReference>
<sequence length="252" mass="26792">MTSILGEQGKRTKGPVCIVVMGVSGTGKSTLGTALSQSLSLPYIEGDDLHPPSNIAKMSAGVPLDDEDREPWLGLIRQTVVQKVEEQIQAQEERNGEETLKGVIVGCSSLKRYYRDILRGLPAPPKPENGDAGHSPPPESLRNASPATLSSPASSSASSSPSLHPTNPPSSPAPQIRTFFAFISGPPSLLYARMEARPGHFMKASMLDSQLAVLEDPTTTGEEGVIRVSIEDETGVQVEKVREGVRVSGVEV</sequence>
<dbReference type="GO" id="GO:0046316">
    <property type="term" value="F:gluconokinase activity"/>
    <property type="evidence" value="ECO:0007669"/>
    <property type="project" value="UniProtKB-EC"/>
</dbReference>
<evidence type="ECO:0000256" key="8">
    <source>
        <dbReference type="ARBA" id="ARBA00048090"/>
    </source>
</evidence>
<dbReference type="Proteomes" id="UP000298030">
    <property type="component" value="Unassembled WGS sequence"/>
</dbReference>
<dbReference type="STRING" id="71717.A0A4Y7SC94"/>